<protein>
    <submittedName>
        <fullName evidence="2">Uncharacterized protein</fullName>
    </submittedName>
</protein>
<evidence type="ECO:0000313" key="2">
    <source>
        <dbReference type="EMBL" id="MVN78404.1"/>
    </source>
</evidence>
<dbReference type="AlphaFoldDB" id="A0A7K1TJ36"/>
<comment type="caution">
    <text evidence="2">The sequence shown here is derived from an EMBL/GenBank/DDBJ whole genome shotgun (WGS) entry which is preliminary data.</text>
</comment>
<keyword evidence="3" id="KW-1185">Reference proteome</keyword>
<sequence length="110" mass="11921">MKKLILLGAYLLALAAPMHAMAGPPDIVVVRIREFSTSATAVITRGEGKSELVEIDTKGNFNKEFAQVSEAYHKLFYGLYQEGYTLQSTMSTSASQSTGGVITLLFTKAQ</sequence>
<organism evidence="2 3">
    <name type="scientific">Hymenobacter ginkgonis</name>
    <dbReference type="NCBI Taxonomy" id="2682976"/>
    <lineage>
        <taxon>Bacteria</taxon>
        <taxon>Pseudomonadati</taxon>
        <taxon>Bacteroidota</taxon>
        <taxon>Cytophagia</taxon>
        <taxon>Cytophagales</taxon>
        <taxon>Hymenobacteraceae</taxon>
        <taxon>Hymenobacter</taxon>
    </lineage>
</organism>
<gene>
    <name evidence="2" type="ORF">GO988_18900</name>
</gene>
<feature type="chain" id="PRO_5029772356" evidence="1">
    <location>
        <begin position="23"/>
        <end position="110"/>
    </location>
</feature>
<evidence type="ECO:0000313" key="3">
    <source>
        <dbReference type="Proteomes" id="UP000441336"/>
    </source>
</evidence>
<reference evidence="2 3" key="1">
    <citation type="submission" date="2019-12" db="EMBL/GenBank/DDBJ databases">
        <title>Hymenobacter sp. HMF4947 Genome sequencing and assembly.</title>
        <authorList>
            <person name="Kang H."/>
            <person name="Cha I."/>
            <person name="Kim H."/>
            <person name="Joh K."/>
        </authorList>
    </citation>
    <scope>NUCLEOTIDE SEQUENCE [LARGE SCALE GENOMIC DNA]</scope>
    <source>
        <strain evidence="2 3">HMF4947</strain>
    </source>
</reference>
<dbReference type="EMBL" id="WQKZ01000005">
    <property type="protein sequence ID" value="MVN78404.1"/>
    <property type="molecule type" value="Genomic_DNA"/>
</dbReference>
<dbReference type="Proteomes" id="UP000441336">
    <property type="component" value="Unassembled WGS sequence"/>
</dbReference>
<proteinExistence type="predicted"/>
<dbReference type="RefSeq" id="WP_157568488.1">
    <property type="nucleotide sequence ID" value="NZ_WQKZ01000005.1"/>
</dbReference>
<name>A0A7K1TJ36_9BACT</name>
<keyword evidence="1" id="KW-0732">Signal</keyword>
<evidence type="ECO:0000256" key="1">
    <source>
        <dbReference type="SAM" id="SignalP"/>
    </source>
</evidence>
<accession>A0A7K1TJ36</accession>
<feature type="signal peptide" evidence="1">
    <location>
        <begin position="1"/>
        <end position="22"/>
    </location>
</feature>